<dbReference type="Pfam" id="PF03374">
    <property type="entry name" value="ANT"/>
    <property type="match status" value="1"/>
</dbReference>
<protein>
    <submittedName>
        <fullName evidence="3">Phage antirepressor YoqD-like protein</fullName>
    </submittedName>
</protein>
<proteinExistence type="predicted"/>
<dbReference type="OrthoDB" id="79831at2"/>
<evidence type="ECO:0000259" key="2">
    <source>
        <dbReference type="Pfam" id="PF03374"/>
    </source>
</evidence>
<keyword evidence="4" id="KW-1185">Reference proteome</keyword>
<keyword evidence="1" id="KW-0175">Coiled coil</keyword>
<reference evidence="3 4" key="1">
    <citation type="submission" date="2018-10" db="EMBL/GenBank/DDBJ databases">
        <title>Genomic Encyclopedia of Type Strains, Phase IV (KMG-IV): sequencing the most valuable type-strain genomes for metagenomic binning, comparative biology and taxonomic classification.</title>
        <authorList>
            <person name="Goeker M."/>
        </authorList>
    </citation>
    <scope>NUCLEOTIDE SEQUENCE [LARGE SCALE GENOMIC DNA]</scope>
    <source>
        <strain evidence="3 4">DSM 22228</strain>
    </source>
</reference>
<name>A0A495RKN0_9GAMM</name>
<accession>A0A495RKN0</accession>
<dbReference type="Pfam" id="PF09669">
    <property type="entry name" value="Phage_pRha"/>
    <property type="match status" value="1"/>
</dbReference>
<organism evidence="3 4">
    <name type="scientific">Orbus hercynius</name>
    <dbReference type="NCBI Taxonomy" id="593135"/>
    <lineage>
        <taxon>Bacteria</taxon>
        <taxon>Pseudomonadati</taxon>
        <taxon>Pseudomonadota</taxon>
        <taxon>Gammaproteobacteria</taxon>
        <taxon>Orbales</taxon>
        <taxon>Orbaceae</taxon>
        <taxon>Orbus</taxon>
    </lineage>
</organism>
<gene>
    <name evidence="3" type="ORF">DES39_0559</name>
</gene>
<dbReference type="AlphaFoldDB" id="A0A495RKN0"/>
<evidence type="ECO:0000313" key="4">
    <source>
        <dbReference type="Proteomes" id="UP000278542"/>
    </source>
</evidence>
<dbReference type="RefSeq" id="WP_121144236.1">
    <property type="nucleotide sequence ID" value="NZ_RBWY01000001.1"/>
</dbReference>
<feature type="coiled-coil region" evidence="1">
    <location>
        <begin position="129"/>
        <end position="156"/>
    </location>
</feature>
<dbReference type="EMBL" id="RBWY01000001">
    <property type="protein sequence ID" value="RKS87338.1"/>
    <property type="molecule type" value="Genomic_DNA"/>
</dbReference>
<dbReference type="Proteomes" id="UP000278542">
    <property type="component" value="Unassembled WGS sequence"/>
</dbReference>
<evidence type="ECO:0000313" key="3">
    <source>
        <dbReference type="EMBL" id="RKS87338.1"/>
    </source>
</evidence>
<sequence>MSNIISLVEKSQLTMSSREIATLTHKRHDNVCRDIRAILVALLGGEDADYVRNSNLSYLTNQHVRCEQYDSKNPNAWEYHISRRYTEILITGYDIKRRTAVIDRLYQLEAEKKNVQPSLPTTKELALMVIKAEEEKEQLLIENKNLGHQVEEMRDDVDAFERIAKSDGSLNLTSTAKHLQQPPHKFNQLLNEKGWIYKRRGQRNWLGYQDKVKQGLLEHKVYITQDSSGSEKVCEQVLVTPKGLTKLSQMLSLH</sequence>
<dbReference type="InterPro" id="IPR014054">
    <property type="entry name" value="Phage_regulatory_Rha"/>
</dbReference>
<comment type="caution">
    <text evidence="3">The sequence shown here is derived from an EMBL/GenBank/DDBJ whole genome shotgun (WGS) entry which is preliminary data.</text>
</comment>
<feature type="domain" description="Antirepressor protein C-terminal" evidence="2">
    <location>
        <begin position="149"/>
        <end position="251"/>
    </location>
</feature>
<dbReference type="GO" id="GO:0003677">
    <property type="term" value="F:DNA binding"/>
    <property type="evidence" value="ECO:0007669"/>
    <property type="project" value="InterPro"/>
</dbReference>
<dbReference type="InterPro" id="IPR005039">
    <property type="entry name" value="Ant_C"/>
</dbReference>
<evidence type="ECO:0000256" key="1">
    <source>
        <dbReference type="SAM" id="Coils"/>
    </source>
</evidence>